<dbReference type="EMBL" id="CP041695">
    <property type="protein sequence ID" value="QDP81395.1"/>
    <property type="molecule type" value="Genomic_DNA"/>
</dbReference>
<dbReference type="CDD" id="cd01823">
    <property type="entry name" value="SEST_like"/>
    <property type="match status" value="1"/>
</dbReference>
<protein>
    <submittedName>
        <fullName evidence="5">SGNH/GDSL hydrolase family protein</fullName>
    </submittedName>
</protein>
<evidence type="ECO:0000256" key="3">
    <source>
        <dbReference type="SAM" id="SignalP"/>
    </source>
</evidence>
<dbReference type="PANTHER" id="PTHR37981:SF1">
    <property type="entry name" value="SGNH HYDROLASE-TYPE ESTERASE DOMAIN-CONTAINING PROTEIN"/>
    <property type="match status" value="1"/>
</dbReference>
<dbReference type="KEGG" id="nod:FOH10_24420"/>
<dbReference type="SUPFAM" id="SSF52266">
    <property type="entry name" value="SGNH hydrolase"/>
    <property type="match status" value="1"/>
</dbReference>
<dbReference type="InterPro" id="IPR036514">
    <property type="entry name" value="SGNH_hydro_sf"/>
</dbReference>
<dbReference type="InterPro" id="IPR013830">
    <property type="entry name" value="SGNH_hydro"/>
</dbReference>
<keyword evidence="3" id="KW-0732">Signal</keyword>
<feature type="domain" description="SGNH hydrolase-type esterase" evidence="4">
    <location>
        <begin position="36"/>
        <end position="264"/>
    </location>
</feature>
<evidence type="ECO:0000313" key="6">
    <source>
        <dbReference type="Proteomes" id="UP000317039"/>
    </source>
</evidence>
<dbReference type="GO" id="GO:0004806">
    <property type="term" value="F:triacylglycerol lipase activity"/>
    <property type="evidence" value="ECO:0007669"/>
    <property type="project" value="TreeGrafter"/>
</dbReference>
<feature type="active site" evidence="1">
    <location>
        <position position="257"/>
    </location>
</feature>
<feature type="signal peptide" evidence="3">
    <location>
        <begin position="1"/>
        <end position="28"/>
    </location>
</feature>
<dbReference type="PANTHER" id="PTHR37981">
    <property type="entry name" value="LIPASE 2"/>
    <property type="match status" value="1"/>
</dbReference>
<keyword evidence="5" id="KW-0378">Hydrolase</keyword>
<reference evidence="5 6" key="1">
    <citation type="submission" date="2019-07" db="EMBL/GenBank/DDBJ databases">
        <title>Complete Genome Sequence and Methylome Analysis of Nocardia otitidis-caviarum NEB252.</title>
        <authorList>
            <person name="Fomenkov A."/>
            <person name="Anton B.P."/>
            <person name="Vincze T."/>
            <person name="Roberts R.J."/>
        </authorList>
    </citation>
    <scope>NUCLEOTIDE SEQUENCE [LARGE SCALE GENOMIC DNA]</scope>
    <source>
        <strain evidence="5 6">NEB252</strain>
    </source>
</reference>
<evidence type="ECO:0000313" key="5">
    <source>
        <dbReference type="EMBL" id="QDP81395.1"/>
    </source>
</evidence>
<dbReference type="Gene3D" id="3.40.50.1110">
    <property type="entry name" value="SGNH hydrolase"/>
    <property type="match status" value="1"/>
</dbReference>
<dbReference type="AlphaFoldDB" id="A0A516NR63"/>
<dbReference type="InterPro" id="IPR037460">
    <property type="entry name" value="SEST-like"/>
</dbReference>
<dbReference type="RefSeq" id="WP_143982485.1">
    <property type="nucleotide sequence ID" value="NZ_CP041695.1"/>
</dbReference>
<keyword evidence="2" id="KW-1015">Disulfide bond</keyword>
<organism evidence="5 6">
    <name type="scientific">Nocardia otitidiscaviarum</name>
    <dbReference type="NCBI Taxonomy" id="1823"/>
    <lineage>
        <taxon>Bacteria</taxon>
        <taxon>Bacillati</taxon>
        <taxon>Actinomycetota</taxon>
        <taxon>Actinomycetes</taxon>
        <taxon>Mycobacteriales</taxon>
        <taxon>Nocardiaceae</taxon>
        <taxon>Nocardia</taxon>
    </lineage>
</organism>
<dbReference type="Pfam" id="PF13472">
    <property type="entry name" value="Lipase_GDSL_2"/>
    <property type="match status" value="1"/>
</dbReference>
<feature type="chain" id="PRO_5021875337" evidence="3">
    <location>
        <begin position="29"/>
        <end position="282"/>
    </location>
</feature>
<feature type="disulfide bond" evidence="2">
    <location>
        <begin position="130"/>
        <end position="139"/>
    </location>
</feature>
<evidence type="ECO:0000259" key="4">
    <source>
        <dbReference type="Pfam" id="PF13472"/>
    </source>
</evidence>
<gene>
    <name evidence="5" type="ORF">FOH10_24420</name>
</gene>
<evidence type="ECO:0000256" key="1">
    <source>
        <dbReference type="PIRSR" id="PIRSR637460-1"/>
    </source>
</evidence>
<sequence length="282" mass="28850">MSSRTITAALAGVAATVLSLATATAAPADGGAEYVALGDSGAATTGIVNFDTSAPLSCARSTTNYPHLVAAQLGLRLDDRTCSSARIPHLTQSQAAGVPPQLDALGPNTRLVTLHIGANDARFTAHLLDCYLAAARGGCAGTADGWDADIDAIAAPYAAALREITRRAPHAALVVDGWPRYLRDGGCPETLGLAPADAAYIQSKFERLNAVVAREAAAVGALYVDTVAASAGRDACAPAGVRWFDPLLATETLVPYHPTVQGMRGVADRVVEAVRAAGVLPL</sequence>
<proteinExistence type="predicted"/>
<dbReference type="GO" id="GO:0019433">
    <property type="term" value="P:triglyceride catabolic process"/>
    <property type="evidence" value="ECO:0007669"/>
    <property type="project" value="TreeGrafter"/>
</dbReference>
<dbReference type="GeneID" id="80335509"/>
<feature type="disulfide bond" evidence="2">
    <location>
        <begin position="58"/>
        <end position="82"/>
    </location>
</feature>
<dbReference type="Proteomes" id="UP000317039">
    <property type="component" value="Chromosome"/>
</dbReference>
<feature type="disulfide bond" evidence="2">
    <location>
        <begin position="187"/>
        <end position="236"/>
    </location>
</feature>
<feature type="active site" description="Nucleophile" evidence="1">
    <location>
        <position position="40"/>
    </location>
</feature>
<accession>A0A516NR63</accession>
<evidence type="ECO:0000256" key="2">
    <source>
        <dbReference type="PIRSR" id="PIRSR637460-2"/>
    </source>
</evidence>
<name>A0A516NR63_9NOCA</name>